<proteinExistence type="predicted"/>
<evidence type="ECO:0000313" key="2">
    <source>
        <dbReference type="Proteomes" id="UP001221757"/>
    </source>
</evidence>
<evidence type="ECO:0000313" key="1">
    <source>
        <dbReference type="EMBL" id="KAJ7693544.1"/>
    </source>
</evidence>
<protein>
    <submittedName>
        <fullName evidence="1">Uncharacterized protein</fullName>
    </submittedName>
</protein>
<dbReference type="AlphaFoldDB" id="A0AAD7GLJ8"/>
<keyword evidence="2" id="KW-1185">Reference proteome</keyword>
<name>A0AAD7GLJ8_MYCRO</name>
<dbReference type="EMBL" id="JARKIE010000045">
    <property type="protein sequence ID" value="KAJ7693544.1"/>
    <property type="molecule type" value="Genomic_DNA"/>
</dbReference>
<dbReference type="Proteomes" id="UP001221757">
    <property type="component" value="Unassembled WGS sequence"/>
</dbReference>
<organism evidence="1 2">
    <name type="scientific">Mycena rosella</name>
    <name type="common">Pink bonnet</name>
    <name type="synonym">Agaricus rosellus</name>
    <dbReference type="NCBI Taxonomy" id="1033263"/>
    <lineage>
        <taxon>Eukaryota</taxon>
        <taxon>Fungi</taxon>
        <taxon>Dikarya</taxon>
        <taxon>Basidiomycota</taxon>
        <taxon>Agaricomycotina</taxon>
        <taxon>Agaricomycetes</taxon>
        <taxon>Agaricomycetidae</taxon>
        <taxon>Agaricales</taxon>
        <taxon>Marasmiineae</taxon>
        <taxon>Mycenaceae</taxon>
        <taxon>Mycena</taxon>
    </lineage>
</organism>
<sequence>MSTYTTSFSLEQANSTYTSIHWTAVSSPAVMTPAINPASPATQATVPPLAQTVNANADANADGANTVLRVVATFRRAFGAFLTRVRRRA</sequence>
<accession>A0AAD7GLJ8</accession>
<reference evidence="1" key="1">
    <citation type="submission" date="2023-03" db="EMBL/GenBank/DDBJ databases">
        <title>Massive genome expansion in bonnet fungi (Mycena s.s.) driven by repeated elements and novel gene families across ecological guilds.</title>
        <authorList>
            <consortium name="Lawrence Berkeley National Laboratory"/>
            <person name="Harder C.B."/>
            <person name="Miyauchi S."/>
            <person name="Viragh M."/>
            <person name="Kuo A."/>
            <person name="Thoen E."/>
            <person name="Andreopoulos B."/>
            <person name="Lu D."/>
            <person name="Skrede I."/>
            <person name="Drula E."/>
            <person name="Henrissat B."/>
            <person name="Morin E."/>
            <person name="Kohler A."/>
            <person name="Barry K."/>
            <person name="LaButti K."/>
            <person name="Morin E."/>
            <person name="Salamov A."/>
            <person name="Lipzen A."/>
            <person name="Mereny Z."/>
            <person name="Hegedus B."/>
            <person name="Baldrian P."/>
            <person name="Stursova M."/>
            <person name="Weitz H."/>
            <person name="Taylor A."/>
            <person name="Grigoriev I.V."/>
            <person name="Nagy L.G."/>
            <person name="Martin F."/>
            <person name="Kauserud H."/>
        </authorList>
    </citation>
    <scope>NUCLEOTIDE SEQUENCE</scope>
    <source>
        <strain evidence="1">CBHHK067</strain>
    </source>
</reference>
<gene>
    <name evidence="1" type="ORF">B0H17DRAFT_1199666</name>
</gene>
<comment type="caution">
    <text evidence="1">The sequence shown here is derived from an EMBL/GenBank/DDBJ whole genome shotgun (WGS) entry which is preliminary data.</text>
</comment>